<keyword evidence="1" id="KW-0472">Membrane</keyword>
<keyword evidence="1" id="KW-0812">Transmembrane</keyword>
<keyword evidence="3" id="KW-1185">Reference proteome</keyword>
<dbReference type="AlphaFoldDB" id="A0A9W5YIM0"/>
<accession>A0A9W5YIM0</accession>
<comment type="caution">
    <text evidence="2">The sequence shown here is derived from an EMBL/GenBank/DDBJ whole genome shotgun (WGS) entry which is preliminary data.</text>
</comment>
<organism evidence="2 3">
    <name type="scientific">Vallitalea longa</name>
    <dbReference type="NCBI Taxonomy" id="2936439"/>
    <lineage>
        <taxon>Bacteria</taxon>
        <taxon>Bacillati</taxon>
        <taxon>Bacillota</taxon>
        <taxon>Clostridia</taxon>
        <taxon>Lachnospirales</taxon>
        <taxon>Vallitaleaceae</taxon>
        <taxon>Vallitalea</taxon>
    </lineage>
</organism>
<evidence type="ECO:0000313" key="3">
    <source>
        <dbReference type="Proteomes" id="UP001144256"/>
    </source>
</evidence>
<name>A0A9W5YIM0_9FIRM</name>
<proteinExistence type="predicted"/>
<evidence type="ECO:0000313" key="2">
    <source>
        <dbReference type="EMBL" id="GKX31993.1"/>
    </source>
</evidence>
<evidence type="ECO:0000256" key="1">
    <source>
        <dbReference type="SAM" id="Phobius"/>
    </source>
</evidence>
<feature type="transmembrane region" description="Helical" evidence="1">
    <location>
        <begin position="6"/>
        <end position="28"/>
    </location>
</feature>
<keyword evidence="1" id="KW-1133">Transmembrane helix</keyword>
<reference evidence="2" key="1">
    <citation type="submission" date="2022-06" db="EMBL/GenBank/DDBJ databases">
        <title>Vallitalea longa sp. nov., an anaerobic bacterium isolated from marine sediment.</title>
        <authorList>
            <person name="Hirano S."/>
            <person name="Terahara T."/>
            <person name="Mori K."/>
            <person name="Hamada M."/>
            <person name="Matsumoto R."/>
            <person name="Kobayashi T."/>
        </authorList>
    </citation>
    <scope>NUCLEOTIDE SEQUENCE</scope>
    <source>
        <strain evidence="2">SH18-1</strain>
    </source>
</reference>
<protein>
    <submittedName>
        <fullName evidence="2">Uncharacterized protein</fullName>
    </submittedName>
</protein>
<gene>
    <name evidence="2" type="ORF">SH1V18_44730</name>
</gene>
<sequence length="51" mass="6089">MIENYDIKTIIACGFYIICVIIGVVYLYKKRRYIKEGTLNKSHEEIYNNNK</sequence>
<dbReference type="EMBL" id="BRLB01000024">
    <property type="protein sequence ID" value="GKX31993.1"/>
    <property type="molecule type" value="Genomic_DNA"/>
</dbReference>
<dbReference type="Proteomes" id="UP001144256">
    <property type="component" value="Unassembled WGS sequence"/>
</dbReference>